<gene>
    <name evidence="6" type="primary">LOC100368343</name>
</gene>
<evidence type="ECO:0000256" key="2">
    <source>
        <dbReference type="ARBA" id="ARBA00005634"/>
    </source>
</evidence>
<feature type="domain" description="Peptidase M28" evidence="4">
    <location>
        <begin position="92"/>
        <end position="159"/>
    </location>
</feature>
<evidence type="ECO:0000256" key="3">
    <source>
        <dbReference type="SAM" id="SignalP"/>
    </source>
</evidence>
<dbReference type="Proteomes" id="UP000694865">
    <property type="component" value="Unplaced"/>
</dbReference>
<keyword evidence="3" id="KW-0732">Signal</keyword>
<evidence type="ECO:0000313" key="6">
    <source>
        <dbReference type="RefSeq" id="XP_002738582.1"/>
    </source>
</evidence>
<dbReference type="InterPro" id="IPR007484">
    <property type="entry name" value="Peptidase_M28"/>
</dbReference>
<dbReference type="Gene3D" id="3.40.630.10">
    <property type="entry name" value="Zn peptidases"/>
    <property type="match status" value="1"/>
</dbReference>
<reference evidence="6" key="1">
    <citation type="submission" date="2025-08" db="UniProtKB">
        <authorList>
            <consortium name="RefSeq"/>
        </authorList>
    </citation>
    <scope>IDENTIFICATION</scope>
    <source>
        <tissue evidence="6">Testes</tissue>
    </source>
</reference>
<name>A0ABM0GW17_SACKO</name>
<keyword evidence="5" id="KW-1185">Reference proteome</keyword>
<dbReference type="SUPFAM" id="SSF53187">
    <property type="entry name" value="Zn-dependent exopeptidases"/>
    <property type="match status" value="1"/>
</dbReference>
<feature type="signal peptide" evidence="3">
    <location>
        <begin position="1"/>
        <end position="19"/>
    </location>
</feature>
<dbReference type="PANTHER" id="PTHR12147">
    <property type="entry name" value="METALLOPEPTIDASE M28 FAMILY MEMBER"/>
    <property type="match status" value="1"/>
</dbReference>
<feature type="chain" id="PRO_5046057099" evidence="3">
    <location>
        <begin position="20"/>
        <end position="412"/>
    </location>
</feature>
<dbReference type="PANTHER" id="PTHR12147:SF26">
    <property type="entry name" value="PEPTIDASE M28 DOMAIN-CONTAINING PROTEIN"/>
    <property type="match status" value="1"/>
</dbReference>
<accession>A0ABM0GW17</accession>
<sequence length="412" mass="46827">MWRFAGLISVFVQVVLVYSLPSNIEETLFNVTGENLRNIIEDKFSQPRHHLESLSDYKDDARQFIKDQFELFGLEVIIHSFSTEHDMIEGSNVIGVLEGDMSGTPDDKITLVLAHYDTYRHTSGVDDNGSGVAAMLEIAKELTKQECNHKYTTVFAAIDMDVKESADKVRSACYSRIACGTSAFMLSWLKPYLEEVGNPILNVALILESIMNYDTTPESQIIPTKFKSTFPSAATEVEANQNRGVFLGMIGRRLESDVTTKIAEHWKSLPNPEFVIHKLELPIDAIPNQIEQTLYQEYMLNSNFFFWNEEGMKAVYFTDTRQSRGIMNECYRMMCDDVHTITDEKLQFLAKTVHSLKNYLHDFSETDPTTCKQDEDIELVVQAGQVEAGDDANYQRVSYVTMVTMVLLSIAF</sequence>
<proteinExistence type="inferred from homology"/>
<dbReference type="InterPro" id="IPR045175">
    <property type="entry name" value="M28_fam"/>
</dbReference>
<comment type="similarity">
    <text evidence="2">Belongs to the peptidase M28 family. M28B subfamily.</text>
</comment>
<dbReference type="Pfam" id="PF04389">
    <property type="entry name" value="Peptidase_M28"/>
    <property type="match status" value="1"/>
</dbReference>
<organism evidence="5 6">
    <name type="scientific">Saccoglossus kowalevskii</name>
    <name type="common">Acorn worm</name>
    <dbReference type="NCBI Taxonomy" id="10224"/>
    <lineage>
        <taxon>Eukaryota</taxon>
        <taxon>Metazoa</taxon>
        <taxon>Hemichordata</taxon>
        <taxon>Enteropneusta</taxon>
        <taxon>Harrimaniidae</taxon>
        <taxon>Saccoglossus</taxon>
    </lineage>
</organism>
<evidence type="ECO:0000259" key="4">
    <source>
        <dbReference type="Pfam" id="PF04389"/>
    </source>
</evidence>
<dbReference type="RefSeq" id="XP_002738582.1">
    <property type="nucleotide sequence ID" value="XM_002738536.2"/>
</dbReference>
<comment type="cofactor">
    <cofactor evidence="1">
        <name>Zn(2+)</name>
        <dbReference type="ChEBI" id="CHEBI:29105"/>
    </cofactor>
</comment>
<evidence type="ECO:0000256" key="1">
    <source>
        <dbReference type="ARBA" id="ARBA00001947"/>
    </source>
</evidence>
<protein>
    <submittedName>
        <fullName evidence="6">Uncharacterized protein LOC100368343</fullName>
    </submittedName>
</protein>
<evidence type="ECO:0000313" key="5">
    <source>
        <dbReference type="Proteomes" id="UP000694865"/>
    </source>
</evidence>
<dbReference type="GeneID" id="100368343"/>